<dbReference type="RefSeq" id="WP_089233775.1">
    <property type="nucleotide sequence ID" value="NZ_FZOY01000005.1"/>
</dbReference>
<protein>
    <recommendedName>
        <fullName evidence="3">Flagellar protein</fullName>
    </recommendedName>
</protein>
<dbReference type="InterPro" id="IPR023157">
    <property type="entry name" value="AGR-C-984p-like_sf"/>
</dbReference>
<dbReference type="Pfam" id="PF06748">
    <property type="entry name" value="DUF1217"/>
    <property type="match status" value="1"/>
</dbReference>
<gene>
    <name evidence="1" type="ORF">SAMN05421757_105201</name>
</gene>
<proteinExistence type="predicted"/>
<dbReference type="Proteomes" id="UP000198426">
    <property type="component" value="Unassembled WGS sequence"/>
</dbReference>
<dbReference type="OrthoDB" id="7824597at2"/>
<evidence type="ECO:0000313" key="1">
    <source>
        <dbReference type="EMBL" id="SNT03348.1"/>
    </source>
</evidence>
<evidence type="ECO:0000313" key="2">
    <source>
        <dbReference type="Proteomes" id="UP000198426"/>
    </source>
</evidence>
<dbReference type="Gene3D" id="1.10.3700.10">
    <property type="entry name" value="AGR C 984p-like"/>
    <property type="match status" value="1"/>
</dbReference>
<evidence type="ECO:0008006" key="3">
    <source>
        <dbReference type="Google" id="ProtNLM"/>
    </source>
</evidence>
<accession>A0A239JD45</accession>
<name>A0A239JD45_9RHOB</name>
<dbReference type="AlphaFoldDB" id="A0A239JD45"/>
<dbReference type="SUPFAM" id="SSF158837">
    <property type="entry name" value="AGR C 984p-like"/>
    <property type="match status" value="1"/>
</dbReference>
<reference evidence="1 2" key="1">
    <citation type="submission" date="2017-06" db="EMBL/GenBank/DDBJ databases">
        <authorList>
            <person name="Kim H.J."/>
            <person name="Triplett B.A."/>
        </authorList>
    </citation>
    <scope>NUCLEOTIDE SEQUENCE [LARGE SCALE GENOMIC DNA]</scope>
    <source>
        <strain evidence="1 2">DSM 29339</strain>
    </source>
</reference>
<keyword evidence="2" id="KW-1185">Reference proteome</keyword>
<dbReference type="InterPro" id="IPR010626">
    <property type="entry name" value="DUF1217"/>
</dbReference>
<organism evidence="1 2">
    <name type="scientific">Tropicimonas sediminicola</name>
    <dbReference type="NCBI Taxonomy" id="1031541"/>
    <lineage>
        <taxon>Bacteria</taxon>
        <taxon>Pseudomonadati</taxon>
        <taxon>Pseudomonadota</taxon>
        <taxon>Alphaproteobacteria</taxon>
        <taxon>Rhodobacterales</taxon>
        <taxon>Roseobacteraceae</taxon>
        <taxon>Tropicimonas</taxon>
    </lineage>
</organism>
<sequence>MSFAAVVPLGGYAGWTFLTRTLESQKTAFADSPQQLSDKEYFAANIAGVKTAEHLVGDYRLLSVALGAFGLDDDLQNRFFIRKVLEDGTSSADALSNKLSDKSYKALSEAFGFGEGIPPRTGLTGFADEIFSAYTERQFEISVGEKNEDFRLALNVERELAAIASGELSDDGKWYSVMGSAPLRSVFETALGLPESFSSLDIEDQLQTFRDKATTAFGSGDVSQFADPDRMEKLVRTFLLRAELSDMSTGLSSGSIALTLLSGAVS</sequence>
<dbReference type="EMBL" id="FZOY01000005">
    <property type="protein sequence ID" value="SNT03348.1"/>
    <property type="molecule type" value="Genomic_DNA"/>
</dbReference>